<dbReference type="SUPFAM" id="SSF55545">
    <property type="entry name" value="beta-N-acetylhexosaminidase-like domain"/>
    <property type="match status" value="1"/>
</dbReference>
<feature type="signal peptide" evidence="10">
    <location>
        <begin position="1"/>
        <end position="23"/>
    </location>
</feature>
<keyword evidence="10" id="KW-0732">Signal</keyword>
<gene>
    <name evidence="14" type="ORF">GGR89_002832</name>
</gene>
<feature type="active site" description="Proton acceptor" evidence="8">
    <location>
        <position position="409"/>
    </location>
</feature>
<protein>
    <recommendedName>
        <fullName evidence="9">Xylan alpha-1,2-glucuronidase</fullName>
        <ecNumber evidence="9">3.2.1.131</ecNumber>
    </recommendedName>
</protein>
<dbReference type="GO" id="GO:0005576">
    <property type="term" value="C:extracellular region"/>
    <property type="evidence" value="ECO:0007669"/>
    <property type="project" value="InterPro"/>
</dbReference>
<dbReference type="InterPro" id="IPR037054">
    <property type="entry name" value="A-glucoronidase_C_sf"/>
</dbReference>
<dbReference type="GO" id="GO:0046559">
    <property type="term" value="F:alpha-glucuronidase activity"/>
    <property type="evidence" value="ECO:0007669"/>
    <property type="project" value="InterPro"/>
</dbReference>
<dbReference type="InterPro" id="IPR005154">
    <property type="entry name" value="Glyco_hydro_67_aGlcAse_N"/>
</dbReference>
<proteinExistence type="inferred from homology"/>
<keyword evidence="2 7" id="KW-0858">Xylan degradation</keyword>
<dbReference type="EC" id="3.2.1.131" evidence="9"/>
<dbReference type="GO" id="GO:0033939">
    <property type="term" value="F:xylan alpha-1,2-glucuronosidase activity"/>
    <property type="evidence" value="ECO:0007669"/>
    <property type="project" value="UniProtKB-EC"/>
</dbReference>
<evidence type="ECO:0000259" key="13">
    <source>
        <dbReference type="Pfam" id="PF07488"/>
    </source>
</evidence>
<dbReference type="Gene3D" id="3.20.20.80">
    <property type="entry name" value="Glycosidases"/>
    <property type="match status" value="1"/>
</dbReference>
<evidence type="ECO:0000313" key="15">
    <source>
        <dbReference type="Proteomes" id="UP000531251"/>
    </source>
</evidence>
<dbReference type="PANTHER" id="PTHR39207:SF1">
    <property type="entry name" value="ALPHA-GLUCURONIDASE A"/>
    <property type="match status" value="1"/>
</dbReference>
<evidence type="ECO:0000256" key="9">
    <source>
        <dbReference type="RuleBase" id="RU361198"/>
    </source>
</evidence>
<dbReference type="Pfam" id="PF03648">
    <property type="entry name" value="Glyco_hydro_67N"/>
    <property type="match status" value="1"/>
</dbReference>
<sequence length="718" mass="79399">MRAAYQAILWILATFAFANQAHAETGYDLWLRYQPLDASTVQRVAPKLRYVVADGSRPTIRAALDELDRGLAGLIGSAPAHASAVRGEGGVVLATAGSPLLAGMKLPLAALGREGFLLRTTTIGGAKVTLIAANSDTGLLYGSFRLLKLLQLRAPIDALDVQDAPKLQLRVLDHWDNLDRYVERGYAGQSLWDWQKLPGYKDPRYTDYARANASIGINAVVPNNVNANADILTAPYLQKVKALAEVFRPYGIRIYLTARFSAPIEIGGLKTADPLDPAVRAWWKAKADEIYAVIPDFGGFLVKANSEGQPGPSDYKRSHADGANMLADALAPHGGVVMWRAFVYSEHNDADRHKQANDEFVPLDGKFRDNVLLQVKNGAIDFQPREPFHPLFGAMPKTPLMLEVQITKEYLGFATHLAYLGTMWEEVLESDTFRPRAGSTVAKVLETPVAPKALTGMAGVANIGTDVNWSGSQFDQANWYAYGRLAWDPDAKAEDIARDWARLTWSPDPAVVTPIVAMMLESREAVVNYMTPLGLGHVMATGHHYGPGPWVSDLARPEWNPTYYHRADADGIGFDRTPTGTNALGQYAPQVAKRWGDLKTVPDSLLLWFHHVPWDYRLRSGETLWNSLIAHYDTGIATVEGMQRRWAGLEGKVDARRWAEVRDFLAIQRQEAQWWRDASIAYWQSLSKRPLPAGHLAPPRPLSYYEAIRTPHAPGNGK</sequence>
<evidence type="ECO:0000256" key="7">
    <source>
        <dbReference type="PIRNR" id="PIRNR029900"/>
    </source>
</evidence>
<dbReference type="GO" id="GO:0045493">
    <property type="term" value="P:xylan catabolic process"/>
    <property type="evidence" value="ECO:0007669"/>
    <property type="project" value="UniProtKB-KW"/>
</dbReference>
<accession>A0A7X5Y0S0</accession>
<dbReference type="EMBL" id="JAATJB010000008">
    <property type="protein sequence ID" value="NJB98500.1"/>
    <property type="molecule type" value="Genomic_DNA"/>
</dbReference>
<dbReference type="SUPFAM" id="SSF51445">
    <property type="entry name" value="(Trans)glycosidases"/>
    <property type="match status" value="1"/>
</dbReference>
<name>A0A7X5Y0S0_9SPHN</name>
<dbReference type="InterPro" id="IPR011395">
    <property type="entry name" value="Glyco_hydro_67_aGlcAse"/>
</dbReference>
<keyword evidence="6 9" id="KW-0624">Polysaccharide degradation</keyword>
<organism evidence="14 15">
    <name type="scientific">Sphingomonas trueperi</name>
    <dbReference type="NCBI Taxonomy" id="53317"/>
    <lineage>
        <taxon>Bacteria</taxon>
        <taxon>Pseudomonadati</taxon>
        <taxon>Pseudomonadota</taxon>
        <taxon>Alphaproteobacteria</taxon>
        <taxon>Sphingomonadales</taxon>
        <taxon>Sphingomonadaceae</taxon>
        <taxon>Sphingomonas</taxon>
    </lineage>
</organism>
<dbReference type="InterPro" id="IPR017853">
    <property type="entry name" value="GH"/>
</dbReference>
<evidence type="ECO:0000256" key="6">
    <source>
        <dbReference type="ARBA" id="ARBA00023326"/>
    </source>
</evidence>
<keyword evidence="3 7" id="KW-0378">Hydrolase</keyword>
<dbReference type="Proteomes" id="UP000531251">
    <property type="component" value="Unassembled WGS sequence"/>
</dbReference>
<feature type="domain" description="Glycosyl hydrolase family 67 C-terminal" evidence="12">
    <location>
        <begin position="471"/>
        <end position="694"/>
    </location>
</feature>
<evidence type="ECO:0000256" key="10">
    <source>
        <dbReference type="SAM" id="SignalP"/>
    </source>
</evidence>
<evidence type="ECO:0000256" key="3">
    <source>
        <dbReference type="ARBA" id="ARBA00022801"/>
    </source>
</evidence>
<dbReference type="InterPro" id="IPR029018">
    <property type="entry name" value="Hex-like_dom2"/>
</dbReference>
<dbReference type="Pfam" id="PF07477">
    <property type="entry name" value="Glyco_hydro_67C"/>
    <property type="match status" value="1"/>
</dbReference>
<evidence type="ECO:0000256" key="2">
    <source>
        <dbReference type="ARBA" id="ARBA00022651"/>
    </source>
</evidence>
<dbReference type="InterPro" id="IPR011100">
    <property type="entry name" value="Glyco_hydro_67_cat"/>
</dbReference>
<dbReference type="RefSeq" id="WP_125971791.1">
    <property type="nucleotide sequence ID" value="NZ_BAAADY010000029.1"/>
</dbReference>
<feature type="chain" id="PRO_5031339458" description="Xylan alpha-1,2-glucuronidase" evidence="10">
    <location>
        <begin position="24"/>
        <end position="718"/>
    </location>
</feature>
<dbReference type="Gene3D" id="3.30.379.10">
    <property type="entry name" value="Chitobiase/beta-hexosaminidase domain 2-like"/>
    <property type="match status" value="1"/>
</dbReference>
<comment type="catalytic activity">
    <reaction evidence="9">
        <text>Hydrolysis of (1-&gt;2)-alpha-D-(4-O-methyl)glucuronosyl links in the main chain of hardwood xylans.</text>
        <dbReference type="EC" id="3.2.1.131"/>
    </reaction>
</comment>
<evidence type="ECO:0000259" key="12">
    <source>
        <dbReference type="Pfam" id="PF07477"/>
    </source>
</evidence>
<keyword evidence="5 7" id="KW-0326">Glycosidase</keyword>
<feature type="active site" description="Proton donor" evidence="8">
    <location>
        <position position="307"/>
    </location>
</feature>
<feature type="domain" description="Alpha glucuronidase N-terminal" evidence="11">
    <location>
        <begin position="29"/>
        <end position="146"/>
    </location>
</feature>
<feature type="active site" description="Proton acceptor" evidence="8">
    <location>
        <position position="381"/>
    </location>
</feature>
<evidence type="ECO:0000256" key="4">
    <source>
        <dbReference type="ARBA" id="ARBA00023277"/>
    </source>
</evidence>
<comment type="similarity">
    <text evidence="1 7 9">Belongs to the glycosyl hydrolase 67 family.</text>
</comment>
<dbReference type="PIRSF" id="PIRSF029900">
    <property type="entry name" value="Alpha-glucuronds"/>
    <property type="match status" value="1"/>
</dbReference>
<evidence type="ECO:0000313" key="14">
    <source>
        <dbReference type="EMBL" id="NJB98500.1"/>
    </source>
</evidence>
<comment type="caution">
    <text evidence="14">The sequence shown here is derived from an EMBL/GenBank/DDBJ whole genome shotgun (WGS) entry which is preliminary data.</text>
</comment>
<evidence type="ECO:0000256" key="5">
    <source>
        <dbReference type="ARBA" id="ARBA00023295"/>
    </source>
</evidence>
<reference evidence="14 15" key="1">
    <citation type="submission" date="2020-03" db="EMBL/GenBank/DDBJ databases">
        <title>Genomic Encyclopedia of Type Strains, Phase IV (KMG-IV): sequencing the most valuable type-strain genomes for metagenomic binning, comparative biology and taxonomic classification.</title>
        <authorList>
            <person name="Goeker M."/>
        </authorList>
    </citation>
    <scope>NUCLEOTIDE SEQUENCE [LARGE SCALE GENOMIC DNA]</scope>
    <source>
        <strain evidence="14 15">DSM 7225</strain>
    </source>
</reference>
<dbReference type="InterPro" id="IPR011099">
    <property type="entry name" value="Glyco_hydro_67_C"/>
</dbReference>
<evidence type="ECO:0000256" key="8">
    <source>
        <dbReference type="PIRSR" id="PIRSR029900-1"/>
    </source>
</evidence>
<dbReference type="PANTHER" id="PTHR39207">
    <property type="entry name" value="ALPHA-GLUCURONIDASE A"/>
    <property type="match status" value="1"/>
</dbReference>
<dbReference type="Gene3D" id="3.90.1330.10">
    <property type="entry name" value="Alpha-glucuronidase, C-terminal domain"/>
    <property type="match status" value="1"/>
</dbReference>
<evidence type="ECO:0000259" key="11">
    <source>
        <dbReference type="Pfam" id="PF03648"/>
    </source>
</evidence>
<dbReference type="AlphaFoldDB" id="A0A7X5Y0S0"/>
<dbReference type="Pfam" id="PF07488">
    <property type="entry name" value="Glyco_hydro_67M"/>
    <property type="match status" value="1"/>
</dbReference>
<comment type="subunit">
    <text evidence="9">Homodimer.</text>
</comment>
<evidence type="ECO:0000256" key="1">
    <source>
        <dbReference type="ARBA" id="ARBA00008833"/>
    </source>
</evidence>
<keyword evidence="15" id="KW-1185">Reference proteome</keyword>
<keyword evidence="4 9" id="KW-0119">Carbohydrate metabolism</keyword>
<feature type="domain" description="Glycosyl hydrolase family 67 catalytic" evidence="13">
    <location>
        <begin position="151"/>
        <end position="469"/>
    </location>
</feature>